<dbReference type="GO" id="GO:0003677">
    <property type="term" value="F:DNA binding"/>
    <property type="evidence" value="ECO:0007669"/>
    <property type="project" value="InterPro"/>
</dbReference>
<dbReference type="Proteomes" id="UP000031366">
    <property type="component" value="Unassembled WGS sequence"/>
</dbReference>
<protein>
    <submittedName>
        <fullName evidence="2">Helix-turn-helix family protein</fullName>
    </submittedName>
</protein>
<dbReference type="SUPFAM" id="SSF47413">
    <property type="entry name" value="lambda repressor-like DNA-binding domains"/>
    <property type="match status" value="1"/>
</dbReference>
<dbReference type="OrthoDB" id="1907542at2"/>
<dbReference type="SMART" id="SM00530">
    <property type="entry name" value="HTH_XRE"/>
    <property type="match status" value="1"/>
</dbReference>
<accession>A0A0C1U5R5</accession>
<evidence type="ECO:0000259" key="1">
    <source>
        <dbReference type="PROSITE" id="PS50943"/>
    </source>
</evidence>
<gene>
    <name evidence="2" type="ORF">U732_1144</name>
</gene>
<dbReference type="STRING" id="29341.RSJ17_14475"/>
<dbReference type="EMBL" id="AYSO01000015">
    <property type="protein sequence ID" value="KIE47088.1"/>
    <property type="molecule type" value="Genomic_DNA"/>
</dbReference>
<sequence length="156" mass="18499">MGADSKFDLRKEFLPIIYNKNDTQNNTPGTKLRELRLKNNITQKQLAEKTSISEITIMHVEQNKIDVPYYYWKKICDYFGVNHIKYLKLYTLKEDSIQDKLKKLRVYLGAKNWREVGEYLGYSEGFTYDLFTRYIPNANHLKVVNSALDKFKKTID</sequence>
<keyword evidence="3" id="KW-1185">Reference proteome</keyword>
<dbReference type="Gene3D" id="1.10.260.40">
    <property type="entry name" value="lambda repressor-like DNA-binding domains"/>
    <property type="match status" value="1"/>
</dbReference>
<comment type="caution">
    <text evidence="2">The sequence shown here is derived from an EMBL/GenBank/DDBJ whole genome shotgun (WGS) entry which is preliminary data.</text>
</comment>
<feature type="domain" description="HTH cro/C1-type" evidence="1">
    <location>
        <begin position="32"/>
        <end position="87"/>
    </location>
</feature>
<reference evidence="2 3" key="1">
    <citation type="journal article" date="2015" name="Infect. Genet. Evol.">
        <title>Genomic sequences of six botulinum neurotoxin-producing strains representing three clostridial species illustrate the mobility and diversity of botulinum neurotoxin genes.</title>
        <authorList>
            <person name="Smith T.J."/>
            <person name="Hill K.K."/>
            <person name="Xie G."/>
            <person name="Foley B.T."/>
            <person name="Williamson C.H."/>
            <person name="Foster J.T."/>
            <person name="Johnson S.L."/>
            <person name="Chertkov O."/>
            <person name="Teshima H."/>
            <person name="Gibbons H.S."/>
            <person name="Johnsky L.A."/>
            <person name="Karavis M.A."/>
            <person name="Smith L.A."/>
        </authorList>
    </citation>
    <scope>NUCLEOTIDE SEQUENCE [LARGE SCALE GENOMIC DNA]</scope>
    <source>
        <strain evidence="2 3">CDC 2741</strain>
    </source>
</reference>
<name>A0A0C1U5R5_9CLOT</name>
<dbReference type="AlphaFoldDB" id="A0A0C1U5R5"/>
<evidence type="ECO:0000313" key="3">
    <source>
        <dbReference type="Proteomes" id="UP000031366"/>
    </source>
</evidence>
<organism evidence="2 3">
    <name type="scientific">Clostridium argentinense CDC 2741</name>
    <dbReference type="NCBI Taxonomy" id="1418104"/>
    <lineage>
        <taxon>Bacteria</taxon>
        <taxon>Bacillati</taxon>
        <taxon>Bacillota</taxon>
        <taxon>Clostridia</taxon>
        <taxon>Eubacteriales</taxon>
        <taxon>Clostridiaceae</taxon>
        <taxon>Clostridium</taxon>
    </lineage>
</organism>
<dbReference type="InterPro" id="IPR001387">
    <property type="entry name" value="Cro/C1-type_HTH"/>
</dbReference>
<dbReference type="CDD" id="cd00093">
    <property type="entry name" value="HTH_XRE"/>
    <property type="match status" value="1"/>
</dbReference>
<proteinExistence type="predicted"/>
<dbReference type="PROSITE" id="PS50943">
    <property type="entry name" value="HTH_CROC1"/>
    <property type="match status" value="1"/>
</dbReference>
<dbReference type="RefSeq" id="WP_039631937.1">
    <property type="nucleotide sequence ID" value="NZ_AYSO01000015.1"/>
</dbReference>
<evidence type="ECO:0000313" key="2">
    <source>
        <dbReference type="EMBL" id="KIE47088.1"/>
    </source>
</evidence>
<dbReference type="Pfam" id="PF12844">
    <property type="entry name" value="HTH_19"/>
    <property type="match status" value="1"/>
</dbReference>
<dbReference type="InterPro" id="IPR010982">
    <property type="entry name" value="Lambda_DNA-bd_dom_sf"/>
</dbReference>